<evidence type="ECO:0000256" key="4">
    <source>
        <dbReference type="PROSITE-ProRule" id="PRU00449"/>
    </source>
</evidence>
<gene>
    <name evidence="6" type="ORF">EJ05DRAFT_496077</name>
</gene>
<accession>A0A6A6WM09</accession>
<dbReference type="RefSeq" id="XP_033605698.1">
    <property type="nucleotide sequence ID" value="XM_033746331.1"/>
</dbReference>
<evidence type="ECO:0000256" key="3">
    <source>
        <dbReference type="ARBA" id="ARBA00022833"/>
    </source>
</evidence>
<dbReference type="SUPFAM" id="SSF118310">
    <property type="entry name" value="AN1-like Zinc finger"/>
    <property type="match status" value="2"/>
</dbReference>
<dbReference type="AlphaFoldDB" id="A0A6A6WM09"/>
<dbReference type="PANTHER" id="PTHR14677:SF40">
    <property type="entry name" value="CDC48-ASSOCIATED UBIQUITIN-LIKE_ZINC FINGER PROTEIN 1"/>
    <property type="match status" value="1"/>
</dbReference>
<keyword evidence="1" id="KW-0479">Metal-binding</keyword>
<keyword evidence="7" id="KW-1185">Reference proteome</keyword>
<dbReference type="OrthoDB" id="431929at2759"/>
<evidence type="ECO:0000256" key="1">
    <source>
        <dbReference type="ARBA" id="ARBA00022723"/>
    </source>
</evidence>
<sequence length="322" mass="35350">MSSKSSEHQNPTSYTSMAATVGDVEAIGKHCQAAFCNQLDFLPFRCESCKGTFCLEHRTESAHKCDNAGAWAKRRREAESRSSGYTPTQKPTVLNHEKQCATPVCKTLIDTPLTPSIHCPNCNRHYCLKHRMREDHDCSNLKPLGARPPNMMQQQREKGLAALDKLRLWGASKKDSMASTAQKSGSTIVSKASSGSARSAAASVAAINQLKRTAVGDASIAQDKRIYLYVDATANTAEKKTGNFFYNKERTVGHLLDKAAKDLKIPNLNNSGKEEDKLSVCLVMPKGTRVLKFSEKLCESCQNGDTIHLIRGFPSAPNLIEM</sequence>
<name>A0A6A6WM09_9PEZI</name>
<dbReference type="Gene3D" id="4.10.1110.10">
    <property type="entry name" value="AN1-like Zinc finger"/>
    <property type="match status" value="2"/>
</dbReference>
<dbReference type="Pfam" id="PF25327">
    <property type="entry name" value="UBL_ZFAND1"/>
    <property type="match status" value="1"/>
</dbReference>
<evidence type="ECO:0000313" key="6">
    <source>
        <dbReference type="EMBL" id="KAF2763247.1"/>
    </source>
</evidence>
<evidence type="ECO:0000256" key="2">
    <source>
        <dbReference type="ARBA" id="ARBA00022771"/>
    </source>
</evidence>
<dbReference type="Proteomes" id="UP000799437">
    <property type="component" value="Unassembled WGS sequence"/>
</dbReference>
<dbReference type="EMBL" id="ML996565">
    <property type="protein sequence ID" value="KAF2763247.1"/>
    <property type="molecule type" value="Genomic_DNA"/>
</dbReference>
<keyword evidence="3" id="KW-0862">Zinc</keyword>
<dbReference type="Pfam" id="PF01428">
    <property type="entry name" value="zf-AN1"/>
    <property type="match status" value="2"/>
</dbReference>
<protein>
    <recommendedName>
        <fullName evidence="5">AN1-type domain-containing protein</fullName>
    </recommendedName>
</protein>
<dbReference type="PROSITE" id="PS51039">
    <property type="entry name" value="ZF_AN1"/>
    <property type="match status" value="1"/>
</dbReference>
<dbReference type="PANTHER" id="PTHR14677">
    <property type="entry name" value="ARSENITE INDUCUBLE RNA ASSOCIATED PROTEIN AIP-1-RELATED"/>
    <property type="match status" value="1"/>
</dbReference>
<dbReference type="GO" id="GO:0005737">
    <property type="term" value="C:cytoplasm"/>
    <property type="evidence" value="ECO:0007669"/>
    <property type="project" value="TreeGrafter"/>
</dbReference>
<dbReference type="GO" id="GO:0008270">
    <property type="term" value="F:zinc ion binding"/>
    <property type="evidence" value="ECO:0007669"/>
    <property type="project" value="UniProtKB-KW"/>
</dbReference>
<organism evidence="6 7">
    <name type="scientific">Pseudovirgaria hyperparasitica</name>
    <dbReference type="NCBI Taxonomy" id="470096"/>
    <lineage>
        <taxon>Eukaryota</taxon>
        <taxon>Fungi</taxon>
        <taxon>Dikarya</taxon>
        <taxon>Ascomycota</taxon>
        <taxon>Pezizomycotina</taxon>
        <taxon>Dothideomycetes</taxon>
        <taxon>Dothideomycetes incertae sedis</taxon>
        <taxon>Acrospermales</taxon>
        <taxon>Acrospermaceae</taxon>
        <taxon>Pseudovirgaria</taxon>
    </lineage>
</organism>
<feature type="domain" description="AN1-type" evidence="5">
    <location>
        <begin position="25"/>
        <end position="73"/>
    </location>
</feature>
<dbReference type="InterPro" id="IPR000058">
    <property type="entry name" value="Znf_AN1"/>
</dbReference>
<reference evidence="6" key="1">
    <citation type="journal article" date="2020" name="Stud. Mycol.">
        <title>101 Dothideomycetes genomes: a test case for predicting lifestyles and emergence of pathogens.</title>
        <authorList>
            <person name="Haridas S."/>
            <person name="Albert R."/>
            <person name="Binder M."/>
            <person name="Bloem J."/>
            <person name="Labutti K."/>
            <person name="Salamov A."/>
            <person name="Andreopoulos B."/>
            <person name="Baker S."/>
            <person name="Barry K."/>
            <person name="Bills G."/>
            <person name="Bluhm B."/>
            <person name="Cannon C."/>
            <person name="Castanera R."/>
            <person name="Culley D."/>
            <person name="Daum C."/>
            <person name="Ezra D."/>
            <person name="Gonzalez J."/>
            <person name="Henrissat B."/>
            <person name="Kuo A."/>
            <person name="Liang C."/>
            <person name="Lipzen A."/>
            <person name="Lutzoni F."/>
            <person name="Magnuson J."/>
            <person name="Mondo S."/>
            <person name="Nolan M."/>
            <person name="Ohm R."/>
            <person name="Pangilinan J."/>
            <person name="Park H.-J."/>
            <person name="Ramirez L."/>
            <person name="Alfaro M."/>
            <person name="Sun H."/>
            <person name="Tritt A."/>
            <person name="Yoshinaga Y."/>
            <person name="Zwiers L.-H."/>
            <person name="Turgeon B."/>
            <person name="Goodwin S."/>
            <person name="Spatafora J."/>
            <person name="Crous P."/>
            <person name="Grigoriev I."/>
        </authorList>
    </citation>
    <scope>NUCLEOTIDE SEQUENCE</scope>
    <source>
        <strain evidence="6">CBS 121739</strain>
    </source>
</reference>
<dbReference type="InterPro" id="IPR035896">
    <property type="entry name" value="AN1-like_Znf"/>
</dbReference>
<proteinExistence type="predicted"/>
<dbReference type="GeneID" id="54487385"/>
<evidence type="ECO:0000259" key="5">
    <source>
        <dbReference type="PROSITE" id="PS51039"/>
    </source>
</evidence>
<dbReference type="InterPro" id="IPR057358">
    <property type="entry name" value="UBL_ZFAND1-like"/>
</dbReference>
<dbReference type="SMART" id="SM00154">
    <property type="entry name" value="ZnF_AN1"/>
    <property type="match status" value="2"/>
</dbReference>
<keyword evidence="2 4" id="KW-0863">Zinc-finger</keyword>
<evidence type="ECO:0000313" key="7">
    <source>
        <dbReference type="Proteomes" id="UP000799437"/>
    </source>
</evidence>